<accession>A0ABN7PPT9</accession>
<organism evidence="1 2">
    <name type="scientific">Timema podura</name>
    <name type="common">Walking stick</name>
    <dbReference type="NCBI Taxonomy" id="61482"/>
    <lineage>
        <taxon>Eukaryota</taxon>
        <taxon>Metazoa</taxon>
        <taxon>Ecdysozoa</taxon>
        <taxon>Arthropoda</taxon>
        <taxon>Hexapoda</taxon>
        <taxon>Insecta</taxon>
        <taxon>Pterygota</taxon>
        <taxon>Neoptera</taxon>
        <taxon>Polyneoptera</taxon>
        <taxon>Phasmatodea</taxon>
        <taxon>Timematodea</taxon>
        <taxon>Timematoidea</taxon>
        <taxon>Timematidae</taxon>
        <taxon>Timema</taxon>
    </lineage>
</organism>
<reference evidence="1" key="1">
    <citation type="submission" date="2021-03" db="EMBL/GenBank/DDBJ databases">
        <authorList>
            <person name="Tran Van P."/>
        </authorList>
    </citation>
    <scope>NUCLEOTIDE SEQUENCE</scope>
</reference>
<protein>
    <submittedName>
        <fullName evidence="1">Uncharacterized protein</fullName>
    </submittedName>
</protein>
<sequence length="69" mass="7419">MVVLLVLLMVGAVYFVFWKRTFGKSPGVASLTNSQSVSFRQGTNVEFGTPILASNGPQIGAVILCIQKM</sequence>
<dbReference type="EMBL" id="CAJPIN010119653">
    <property type="protein sequence ID" value="CAG2069172.1"/>
    <property type="molecule type" value="Genomic_DNA"/>
</dbReference>
<evidence type="ECO:0000313" key="2">
    <source>
        <dbReference type="Proteomes" id="UP001153148"/>
    </source>
</evidence>
<keyword evidence="2" id="KW-1185">Reference proteome</keyword>
<evidence type="ECO:0000313" key="1">
    <source>
        <dbReference type="EMBL" id="CAG2069172.1"/>
    </source>
</evidence>
<comment type="caution">
    <text evidence="1">The sequence shown here is derived from an EMBL/GenBank/DDBJ whole genome shotgun (WGS) entry which is preliminary data.</text>
</comment>
<proteinExistence type="predicted"/>
<name>A0ABN7PPT9_TIMPD</name>
<dbReference type="Proteomes" id="UP001153148">
    <property type="component" value="Unassembled WGS sequence"/>
</dbReference>
<gene>
    <name evidence="1" type="ORF">TPAB3V08_LOCUS16115</name>
</gene>